<dbReference type="InterPro" id="IPR025902">
    <property type="entry name" value="LssY-like-C_dom"/>
</dbReference>
<dbReference type="OrthoDB" id="3725455at2"/>
<accession>A0A4Q2ENI5</accession>
<reference evidence="3 4" key="1">
    <citation type="submission" date="2018-01" db="EMBL/GenBank/DDBJ databases">
        <title>Lactibacter flavus gen. nov., sp. nov., a novel bacterium of the family Propionibacteriaceae isolated from raw milk and dairy products.</title>
        <authorList>
            <person name="Wenning M."/>
            <person name="Breitenwieser F."/>
            <person name="Huptas C."/>
            <person name="von Neubeck M."/>
            <person name="Busse H.-J."/>
            <person name="Scherer S."/>
        </authorList>
    </citation>
    <scope>NUCLEOTIDE SEQUENCE [LARGE SCALE GENOMIC DNA]</scope>
    <source>
        <strain evidence="3 4">VG341</strain>
    </source>
</reference>
<feature type="transmembrane region" description="Helical" evidence="1">
    <location>
        <begin position="39"/>
        <end position="56"/>
    </location>
</feature>
<keyword evidence="1" id="KW-0812">Transmembrane</keyword>
<feature type="transmembrane region" description="Helical" evidence="1">
    <location>
        <begin position="14"/>
        <end position="33"/>
    </location>
</feature>
<dbReference type="EMBL" id="PPCV01000001">
    <property type="protein sequence ID" value="RXW33695.1"/>
    <property type="molecule type" value="Genomic_DNA"/>
</dbReference>
<proteinExistence type="predicted"/>
<feature type="transmembrane region" description="Helical" evidence="1">
    <location>
        <begin position="297"/>
        <end position="319"/>
    </location>
</feature>
<dbReference type="Proteomes" id="UP000290624">
    <property type="component" value="Unassembled WGS sequence"/>
</dbReference>
<name>A0A4Q2ENI5_9ACTN</name>
<feature type="transmembrane region" description="Helical" evidence="1">
    <location>
        <begin position="365"/>
        <end position="384"/>
    </location>
</feature>
<evidence type="ECO:0000313" key="4">
    <source>
        <dbReference type="Proteomes" id="UP000290624"/>
    </source>
</evidence>
<feature type="transmembrane region" description="Helical" evidence="1">
    <location>
        <begin position="334"/>
        <end position="358"/>
    </location>
</feature>
<protein>
    <recommendedName>
        <fullName evidence="2">LssY-like C-terminal domain-containing protein</fullName>
    </recommendedName>
</protein>
<dbReference type="AlphaFoldDB" id="A0A4Q2ENI5"/>
<gene>
    <name evidence="3" type="ORF">C1706_01515</name>
</gene>
<keyword evidence="4" id="KW-1185">Reference proteome</keyword>
<feature type="domain" description="LssY-like C-terminal" evidence="2">
    <location>
        <begin position="67"/>
        <end position="256"/>
    </location>
</feature>
<feature type="transmembrane region" description="Helical" evidence="1">
    <location>
        <begin position="396"/>
        <end position="418"/>
    </location>
</feature>
<evidence type="ECO:0000313" key="3">
    <source>
        <dbReference type="EMBL" id="RXW33695.1"/>
    </source>
</evidence>
<evidence type="ECO:0000256" key="1">
    <source>
        <dbReference type="SAM" id="Phobius"/>
    </source>
</evidence>
<sequence>MQQPLAATTVIDRIFFVVGTVSAVFLAVVGSILGVQRPWAVVLLIPVWAVLAYLALPRLHLMLSDFYVPDYFFGRTRTPDGLLGDPVNLAVDGDAEQLDAVMRRAGWHRADEITVASSWRIVVSTLLRRSYPTAPVSTLTLFGRRQDVAYQQEVENNPKQRHHVRFWHTPPDWLLPGGRHVDWLGAGTYDTNVGLSLFTLQVTHRIDENTDIERDHVVASVRDASPDVRVEDLPHFTTGYHSRNGGGDQFITDGNLPILHLEDVVPDADGLPAEVSVNLSPQEGPTRSREALRRAPISIILTAVLVLGTSAVSSLSVLLNPQAYLQPGDGADPISWVAATTILGVMFLIQALVVWGVLRGGRRSRFLLMLLLSGSVFISAVDYATGSERLGFNGTLLGATLTCLALIALTSASSAAWVRKSADPGVFMSEGERAQLMDGGSDQ</sequence>
<organism evidence="3 4">
    <name type="scientific">Propioniciclava flava</name>
    <dbReference type="NCBI Taxonomy" id="2072026"/>
    <lineage>
        <taxon>Bacteria</taxon>
        <taxon>Bacillati</taxon>
        <taxon>Actinomycetota</taxon>
        <taxon>Actinomycetes</taxon>
        <taxon>Propionibacteriales</taxon>
        <taxon>Propionibacteriaceae</taxon>
        <taxon>Propioniciclava</taxon>
    </lineage>
</organism>
<evidence type="ECO:0000259" key="2">
    <source>
        <dbReference type="Pfam" id="PF14067"/>
    </source>
</evidence>
<keyword evidence="1" id="KW-0472">Membrane</keyword>
<keyword evidence="1" id="KW-1133">Transmembrane helix</keyword>
<dbReference type="Pfam" id="PF14067">
    <property type="entry name" value="LssY_C"/>
    <property type="match status" value="1"/>
</dbReference>
<comment type="caution">
    <text evidence="3">The sequence shown here is derived from an EMBL/GenBank/DDBJ whole genome shotgun (WGS) entry which is preliminary data.</text>
</comment>